<evidence type="ECO:0000313" key="6">
    <source>
        <dbReference type="Proteomes" id="UP000219565"/>
    </source>
</evidence>
<proteinExistence type="inferred from homology"/>
<gene>
    <name evidence="5" type="ORF">SAMN04244553_6359</name>
</gene>
<dbReference type="InterPro" id="IPR002401">
    <property type="entry name" value="Cyt_P450_E_grp-I"/>
</dbReference>
<evidence type="ECO:0000256" key="4">
    <source>
        <dbReference type="RuleBase" id="RU000461"/>
    </source>
</evidence>
<dbReference type="Pfam" id="PF00067">
    <property type="entry name" value="p450"/>
    <property type="match status" value="2"/>
</dbReference>
<comment type="cofactor">
    <cofactor evidence="1 3">
        <name>heme</name>
        <dbReference type="ChEBI" id="CHEBI:30413"/>
    </cofactor>
</comment>
<dbReference type="PRINTS" id="PR00385">
    <property type="entry name" value="P450"/>
</dbReference>
<comment type="similarity">
    <text evidence="2 4">Belongs to the cytochrome P450 family.</text>
</comment>
<dbReference type="STRING" id="1379680.GCA_001612615_00911"/>
<dbReference type="Proteomes" id="UP000219565">
    <property type="component" value="Unassembled WGS sequence"/>
</dbReference>
<dbReference type="Gene3D" id="1.10.630.10">
    <property type="entry name" value="Cytochrome P450"/>
    <property type="match status" value="1"/>
</dbReference>
<dbReference type="InterPro" id="IPR001128">
    <property type="entry name" value="Cyt_P450"/>
</dbReference>
<dbReference type="GO" id="GO:0020037">
    <property type="term" value="F:heme binding"/>
    <property type="evidence" value="ECO:0007669"/>
    <property type="project" value="InterPro"/>
</dbReference>
<keyword evidence="4" id="KW-0503">Monooxygenase</keyword>
<dbReference type="InterPro" id="IPR050121">
    <property type="entry name" value="Cytochrome_P450_monoxygenase"/>
</dbReference>
<dbReference type="AlphaFoldDB" id="A0A285LYV9"/>
<keyword evidence="6" id="KW-1185">Reference proteome</keyword>
<keyword evidence="4" id="KW-0560">Oxidoreductase</keyword>
<dbReference type="GO" id="GO:0016705">
    <property type="term" value="F:oxidoreductase activity, acting on paired donors, with incorporation or reduction of molecular oxygen"/>
    <property type="evidence" value="ECO:0007669"/>
    <property type="project" value="InterPro"/>
</dbReference>
<dbReference type="GO" id="GO:0005506">
    <property type="term" value="F:iron ion binding"/>
    <property type="evidence" value="ECO:0007669"/>
    <property type="project" value="InterPro"/>
</dbReference>
<dbReference type="PROSITE" id="PS00086">
    <property type="entry name" value="CYTOCHROME_P450"/>
    <property type="match status" value="1"/>
</dbReference>
<dbReference type="PRINTS" id="PR00463">
    <property type="entry name" value="EP450I"/>
</dbReference>
<evidence type="ECO:0000256" key="2">
    <source>
        <dbReference type="ARBA" id="ARBA00010617"/>
    </source>
</evidence>
<feature type="binding site" description="axial binding residue" evidence="3">
    <location>
        <position position="385"/>
    </location>
    <ligand>
        <name>heme</name>
        <dbReference type="ChEBI" id="CHEBI:30413"/>
    </ligand>
    <ligandPart>
        <name>Fe</name>
        <dbReference type="ChEBI" id="CHEBI:18248"/>
    </ligandPart>
</feature>
<name>A0A285LYV9_9NOCA</name>
<dbReference type="EMBL" id="OBEG01000008">
    <property type="protein sequence ID" value="SNY89347.1"/>
    <property type="molecule type" value="Genomic_DNA"/>
</dbReference>
<sequence>MSRGHAATVAGYPPGPALPVFAQTFLYLRYRAELLPVLRRRYGEVFSLRIPPFADRLVVFSRPEHIKEIFAGDPYDMHAGEANNILGPVMGPHSVLLTDEAEHARARKLLMPAFNGAALRGYRDLVSEIAAAETAGWRPGSTVVTLDRMNALTLEVIMRVVFGVTDERTRAELAPRLHRIVTIGPLQYAGLRMPRLQRYWPWRSFHDTLASIDDLLYREIAERRAAPDLAERTDVLSRLLQVGGGEAPLTDAELRDQLVTLLLAGHETTAAALAWALYELAADPALQLATCRAVCACDDKAVEAVLKEAMRLHTVIPGAVRKLTEDTTIGEWDLPAGTTVSCSIFLAHRRPESYPDVAAFRPARFLDGEVEPNTWLPFGGGVRRCLGAGFALMEGTAVLREVLTRHTLALADSRPERGRVRNITTVPRGKARIVVTPR</sequence>
<reference evidence="5 6" key="1">
    <citation type="submission" date="2017-09" db="EMBL/GenBank/DDBJ databases">
        <authorList>
            <person name="Ehlers B."/>
            <person name="Leendertz F.H."/>
        </authorList>
    </citation>
    <scope>NUCLEOTIDE SEQUENCE [LARGE SCALE GENOMIC DNA]</scope>
    <source>
        <strain evidence="5 6">DSM 45537</strain>
    </source>
</reference>
<dbReference type="InterPro" id="IPR036396">
    <property type="entry name" value="Cyt_P450_sf"/>
</dbReference>
<evidence type="ECO:0000313" key="5">
    <source>
        <dbReference type="EMBL" id="SNY89347.1"/>
    </source>
</evidence>
<keyword evidence="3 4" id="KW-0408">Iron</keyword>
<accession>A0A285LYV9</accession>
<protein>
    <submittedName>
        <fullName evidence="5">Cytochrome P450</fullName>
    </submittedName>
</protein>
<organism evidence="5 6">
    <name type="scientific">Nocardia amikacinitolerans</name>
    <dbReference type="NCBI Taxonomy" id="756689"/>
    <lineage>
        <taxon>Bacteria</taxon>
        <taxon>Bacillati</taxon>
        <taxon>Actinomycetota</taxon>
        <taxon>Actinomycetes</taxon>
        <taxon>Mycobacteriales</taxon>
        <taxon>Nocardiaceae</taxon>
        <taxon>Nocardia</taxon>
    </lineage>
</organism>
<dbReference type="CDD" id="cd11053">
    <property type="entry name" value="CYP110-like"/>
    <property type="match status" value="1"/>
</dbReference>
<dbReference type="OrthoDB" id="7376058at2"/>
<dbReference type="PANTHER" id="PTHR24305">
    <property type="entry name" value="CYTOCHROME P450"/>
    <property type="match status" value="1"/>
</dbReference>
<evidence type="ECO:0000256" key="3">
    <source>
        <dbReference type="PIRSR" id="PIRSR602401-1"/>
    </source>
</evidence>
<keyword evidence="3 4" id="KW-0479">Metal-binding</keyword>
<dbReference type="GO" id="GO:0004497">
    <property type="term" value="F:monooxygenase activity"/>
    <property type="evidence" value="ECO:0007669"/>
    <property type="project" value="UniProtKB-KW"/>
</dbReference>
<dbReference type="SUPFAM" id="SSF48264">
    <property type="entry name" value="Cytochrome P450"/>
    <property type="match status" value="1"/>
</dbReference>
<dbReference type="RefSeq" id="WP_097248053.1">
    <property type="nucleotide sequence ID" value="NZ_JAMTCW010000009.1"/>
</dbReference>
<dbReference type="PANTHER" id="PTHR24305:SF166">
    <property type="entry name" value="CYTOCHROME P450 12A4, MITOCHONDRIAL-RELATED"/>
    <property type="match status" value="1"/>
</dbReference>
<dbReference type="InterPro" id="IPR017972">
    <property type="entry name" value="Cyt_P450_CS"/>
</dbReference>
<evidence type="ECO:0000256" key="1">
    <source>
        <dbReference type="ARBA" id="ARBA00001971"/>
    </source>
</evidence>
<keyword evidence="3 4" id="KW-0349">Heme</keyword>